<protein>
    <submittedName>
        <fullName evidence="1">Uncharacterized protein</fullName>
    </submittedName>
</protein>
<name>A0ACC4DAF3_PURLI</name>
<accession>A0ACC4DAF3</accession>
<evidence type="ECO:0000313" key="2">
    <source>
        <dbReference type="Proteomes" id="UP001638806"/>
    </source>
</evidence>
<dbReference type="Proteomes" id="UP001638806">
    <property type="component" value="Unassembled WGS sequence"/>
</dbReference>
<gene>
    <name evidence="1" type="ORF">ACCO45_013970</name>
</gene>
<organism evidence="1 2">
    <name type="scientific">Purpureocillium lilacinum</name>
    <name type="common">Paecilomyces lilacinus</name>
    <dbReference type="NCBI Taxonomy" id="33203"/>
    <lineage>
        <taxon>Eukaryota</taxon>
        <taxon>Fungi</taxon>
        <taxon>Dikarya</taxon>
        <taxon>Ascomycota</taxon>
        <taxon>Pezizomycotina</taxon>
        <taxon>Sordariomycetes</taxon>
        <taxon>Hypocreomycetidae</taxon>
        <taxon>Hypocreales</taxon>
        <taxon>Ophiocordycipitaceae</taxon>
        <taxon>Purpureocillium</taxon>
    </lineage>
</organism>
<dbReference type="EMBL" id="JBGNUJ010000013">
    <property type="protein sequence ID" value="KAL3952253.1"/>
    <property type="molecule type" value="Genomic_DNA"/>
</dbReference>
<proteinExistence type="predicted"/>
<comment type="caution">
    <text evidence="1">The sequence shown here is derived from an EMBL/GenBank/DDBJ whole genome shotgun (WGS) entry which is preliminary data.</text>
</comment>
<reference evidence="1" key="1">
    <citation type="submission" date="2024-12" db="EMBL/GenBank/DDBJ databases">
        <title>Comparative genomics and development of molecular markers within Purpureocillium lilacinum and among Purpureocillium species.</title>
        <authorList>
            <person name="Yeh Z.-Y."/>
            <person name="Ni N.-T."/>
            <person name="Lo P.-H."/>
            <person name="Mushyakhwo K."/>
            <person name="Lin C.-F."/>
            <person name="Nai Y.-S."/>
        </authorList>
    </citation>
    <scope>NUCLEOTIDE SEQUENCE</scope>
    <source>
        <strain evidence="1">NCHU-NPUST-175</strain>
    </source>
</reference>
<evidence type="ECO:0000313" key="1">
    <source>
        <dbReference type="EMBL" id="KAL3952253.1"/>
    </source>
</evidence>
<sequence>MSCIVFRAPDVKNARSAAIASAALRPLYHSRCGMRVPRAGQAAAPTAPPEHPTSHRAGDEPTALNTILDRLHRLEQQSLISPPYSVRDGHHAVLHPSASSSPALTTPYPSGAITELSPVSASPHGSTGLQPSEVDSTATLKHAIDQVQKLKLEGYARSVITEKVEIPRELAKAWIENYFTHMATDMFLSLVNRRLIQLIPDIIDLPHVHLDFSVQVLYYAILFHGATLNVSNTTRIRGQDYAKSCYLGALRALPQWKREATGSATDFVAGILMTRVAAECFDYDLAWKMHQLASEFARALNLHNLDGGDYAGINDSGRSDDDRRGFWQLIQVDLYIRLLMDKPPVITNDAWNVNLPWLDNSQAPPEGFQAIAFLILSRITMILMRFFALIDDTARRTRSELRRETEHLCEEIEQLYVDWQAHDFSTLTSEKEEDTWVVADCLITGYTCIIFMLRKIDVLGTDSPILVARDADLPTHPLVLVAARHIIRVANHILAIYSNPETMSAVLGAYGAYIPAACLYREVLRAEDARAHAHDMEVLDRFSSLVCSISRGRRELYPFVRAMNTLNADVKKKCEETRA</sequence>
<keyword evidence="2" id="KW-1185">Reference proteome</keyword>